<evidence type="ECO:0000256" key="4">
    <source>
        <dbReference type="ARBA" id="ARBA00023136"/>
    </source>
</evidence>
<keyword evidence="5" id="KW-0175">Coiled coil</keyword>
<dbReference type="AlphaFoldDB" id="A0ABD5IV93"/>
<comment type="subcellular location">
    <subcellularLocation>
        <location evidence="1">Membrane</location>
        <topology evidence="1">Multi-pass membrane protein</topology>
    </subcellularLocation>
</comment>
<accession>A0ABD5IV93</accession>
<feature type="transmembrane region" description="Helical" evidence="6">
    <location>
        <begin position="62"/>
        <end position="81"/>
    </location>
</feature>
<dbReference type="Pfam" id="PF13515">
    <property type="entry name" value="FUSC_2"/>
    <property type="match status" value="1"/>
</dbReference>
<evidence type="ECO:0000256" key="5">
    <source>
        <dbReference type="SAM" id="Coils"/>
    </source>
</evidence>
<dbReference type="GO" id="GO:0016020">
    <property type="term" value="C:membrane"/>
    <property type="evidence" value="ECO:0007669"/>
    <property type="project" value="UniProtKB-SubCell"/>
</dbReference>
<sequence length="351" mass="39927">MKNNKSRQQRDLIKGIMLIVKIALAAGVSWEVAKLLGSKHPYLAPLTVILSMQETVWHSATYAFYRMIGTVFGVVVTVFIVSHLEVNGWTIGCLLLGGMLLPVILRVHKTIVHQVALTILLVFVFAHQTASYPSDRVRDTIVGAFTAIFIHMLLFPPSYVKEAGQTLNQFGFHLIQLFKRSADWVHGHCDPLEGQALKKDVANLLQELHQVQKDLQMAEKSLKLNIFSKNKQQSLKQYKHILSLLTTGYLYISSILPPFHDWTKMGTMSADEREQWTMQLKMLGEYIGNQLHQAMEKQNYSGASGRMTDLLDLSALSLQISVPSELKWYRYPLSLYQQTAQLIQELKMTRQ</sequence>
<proteinExistence type="predicted"/>
<keyword evidence="2 6" id="KW-0812">Transmembrane</keyword>
<feature type="transmembrane region" description="Helical" evidence="6">
    <location>
        <begin position="141"/>
        <end position="160"/>
    </location>
</feature>
<dbReference type="RefSeq" id="WP_328217518.1">
    <property type="nucleotide sequence ID" value="NZ_JARTLI010000005.1"/>
</dbReference>
<evidence type="ECO:0000313" key="9">
    <source>
        <dbReference type="Proteomes" id="UP001339962"/>
    </source>
</evidence>
<dbReference type="EMBL" id="JARTLI010000005">
    <property type="protein sequence ID" value="MED5051316.1"/>
    <property type="molecule type" value="Genomic_DNA"/>
</dbReference>
<gene>
    <name evidence="8" type="ORF">P9850_05495</name>
</gene>
<name>A0ABD5IV93_9BACL</name>
<dbReference type="Proteomes" id="UP001339962">
    <property type="component" value="Unassembled WGS sequence"/>
</dbReference>
<feature type="transmembrane region" description="Helical" evidence="6">
    <location>
        <begin position="88"/>
        <end position="105"/>
    </location>
</feature>
<evidence type="ECO:0000256" key="3">
    <source>
        <dbReference type="ARBA" id="ARBA00022989"/>
    </source>
</evidence>
<evidence type="ECO:0000259" key="7">
    <source>
        <dbReference type="Pfam" id="PF13515"/>
    </source>
</evidence>
<reference evidence="8 9" key="1">
    <citation type="submission" date="2023-03" db="EMBL/GenBank/DDBJ databases">
        <title>Bacillus Genome Sequencing.</title>
        <authorList>
            <person name="Dunlap C."/>
        </authorList>
    </citation>
    <scope>NUCLEOTIDE SEQUENCE [LARGE SCALE GENOMIC DNA]</scope>
    <source>
        <strain evidence="8 9">NRS-38</strain>
    </source>
</reference>
<evidence type="ECO:0000256" key="1">
    <source>
        <dbReference type="ARBA" id="ARBA00004141"/>
    </source>
</evidence>
<organism evidence="8 9">
    <name type="scientific">Anoxybacteroides rupiense</name>
    <dbReference type="NCBI Taxonomy" id="311460"/>
    <lineage>
        <taxon>Bacteria</taxon>
        <taxon>Bacillati</taxon>
        <taxon>Bacillota</taxon>
        <taxon>Bacilli</taxon>
        <taxon>Bacillales</taxon>
        <taxon>Anoxybacillaceae</taxon>
        <taxon>Anoxybacteroides</taxon>
    </lineage>
</organism>
<feature type="domain" description="Integral membrane bound transporter" evidence="7">
    <location>
        <begin position="29"/>
        <end position="150"/>
    </location>
</feature>
<evidence type="ECO:0000313" key="8">
    <source>
        <dbReference type="EMBL" id="MED5051316.1"/>
    </source>
</evidence>
<comment type="caution">
    <text evidence="8">The sequence shown here is derived from an EMBL/GenBank/DDBJ whole genome shotgun (WGS) entry which is preliminary data.</text>
</comment>
<feature type="transmembrane region" description="Helical" evidence="6">
    <location>
        <begin position="111"/>
        <end position="129"/>
    </location>
</feature>
<feature type="coiled-coil region" evidence="5">
    <location>
        <begin position="194"/>
        <end position="221"/>
    </location>
</feature>
<evidence type="ECO:0000256" key="2">
    <source>
        <dbReference type="ARBA" id="ARBA00022692"/>
    </source>
</evidence>
<keyword evidence="3 6" id="KW-1133">Transmembrane helix</keyword>
<dbReference type="InterPro" id="IPR049453">
    <property type="entry name" value="Memb_transporter_dom"/>
</dbReference>
<evidence type="ECO:0000256" key="6">
    <source>
        <dbReference type="SAM" id="Phobius"/>
    </source>
</evidence>
<keyword evidence="4 6" id="KW-0472">Membrane</keyword>
<protein>
    <submittedName>
        <fullName evidence="8">Aromatic acid exporter family protein</fullName>
    </submittedName>
</protein>